<dbReference type="InterPro" id="IPR035367">
    <property type="entry name" value="Nrap_D2"/>
</dbReference>
<dbReference type="GO" id="GO:0034456">
    <property type="term" value="C:UTP-C complex"/>
    <property type="evidence" value="ECO:0007669"/>
    <property type="project" value="TreeGrafter"/>
</dbReference>
<accession>A0AAN9Y870</accession>
<keyword evidence="5" id="KW-0158">Chromosome</keyword>
<feature type="region of interest" description="Disordered" evidence="11">
    <location>
        <begin position="1"/>
        <end position="25"/>
    </location>
</feature>
<evidence type="ECO:0000256" key="3">
    <source>
        <dbReference type="ARBA" id="ARBA00006674"/>
    </source>
</evidence>
<dbReference type="InterPro" id="IPR035082">
    <property type="entry name" value="Nrap_D1"/>
</dbReference>
<sequence>MKPLQVDAENNLDQPAKKKRKKFNHQKIAPPTAEEINRLRETENVFHSNLFRMQIDEILSEVRIKDHTRSNLTSWIERIKNFLSNVEFDLNVSKNEAVDIPYIVMPMKSKTKGVEAKFSFMKPKSVGIFGSFNADCVLKSIGEIDLFVEIPKQCFQKEDYLNDKYFKKRNIYLSCLASQLLEEADNLSVNSNLEFCIKSNVDKPLLRLKSTQEKLHKYSIIVHVIPEVESFKELRFNPTLNNVRHGWFFDTVTDSKLNFPTPLYNALICQDLVALRNEVIRKEKFDANSNFKDAFMLLKIWLRQRKLCEGLGSFSGYILSMFLIYLLKKQKLNQFMSSYQIIRIVWISLDKTDWHTEGISLATENESSSAEMQNFKSQYDVVFVDVTGAVNLAASLALSNYLRVKRESKYAVQCLDNSKSNSFTALFMTPVLPLHNYDYIFQFSKLSVFRKTVKNFADIATKLDFRNDYFSSFIKMIMNLLAKTLNQRASSIDYIVEPSVLMWPVNEKMPKHENLLIGIKVDPTHAYNIIEKGPIIHSSEAAEFRKFWDSKSELRRFRDGTTCETVCWAKSTDSHRKKRSIICDIVEYILDLKFQIKRESYLFVGNQLEAVIFDDYNKLFNCEGTGEEAIFKILASFNELSTTIRLLKDIPLEITTVQGTSAVFRYSELFPTLPNIHSSVKKTLSNKDTALVFQTDSEIKLVPLYIPPIEAVIQLSVSSKWPADLDAIRHLQAGFYTKLASLLSSRFKMLCHPFKDHIDILKDGYVFRIRISNSSEISAVKRELASDGTIQYCDNAESLRLEKYMMQLPVLTSAIHGLHQQYISFGTSCAMCKRWLRCQLLDEFYFPDVCVDLLMCYLFLNARPYTPSHQPQTMFIRFLELLSSPGWFLEPFIVNFNDELTREEILEIDSVVSKNRDALPALIIVTPFDRSGSTWTSQQPSLTIMDRITQLAKAALQIIRSSIFEIDSFNTMKVIFRPPLKGYDIIIWLQATTNALRWVAVDANLNSFHLVKNTPIFEKLPIVDFQPSKLFMEELRKHYNEFCLFFYDFYGGDFIGVVLKPDAKSPKEFKVSNLKCGGVNKSKLTLNLDAMMDDFRTLGNGIVSRVEYNENK</sequence>
<evidence type="ECO:0000259" key="15">
    <source>
        <dbReference type="Pfam" id="PF17405"/>
    </source>
</evidence>
<dbReference type="Pfam" id="PF17404">
    <property type="entry name" value="Nrap_D3"/>
    <property type="match status" value="1"/>
</dbReference>
<dbReference type="Pfam" id="PF03813">
    <property type="entry name" value="Nrap"/>
    <property type="match status" value="1"/>
</dbReference>
<evidence type="ECO:0000313" key="18">
    <source>
        <dbReference type="EMBL" id="KAK7601322.1"/>
    </source>
</evidence>
<feature type="domain" description="Nrap protein" evidence="12">
    <location>
        <begin position="144"/>
        <end position="277"/>
    </location>
</feature>
<dbReference type="GO" id="GO:0006364">
    <property type="term" value="P:rRNA processing"/>
    <property type="evidence" value="ECO:0007669"/>
    <property type="project" value="TreeGrafter"/>
</dbReference>
<evidence type="ECO:0000259" key="12">
    <source>
        <dbReference type="Pfam" id="PF03813"/>
    </source>
</evidence>
<comment type="function">
    <text evidence="8">Part of the small subunit (SSU) processome, first precursor of the small eukaryotic ribosomal subunit. During the assembly of the SSU processome in the nucleolus, many ribosome biogenesis factors, an RNA chaperone and ribosomal proteins associate with the nascent pre-rRNA and work in concert to generate RNA folding, modifications, rearrangements and cleavage as well as targeted degradation of pre-ribosomal RNA by the RNA exosome.</text>
</comment>
<evidence type="ECO:0000256" key="1">
    <source>
        <dbReference type="ARBA" id="ARBA00004286"/>
    </source>
</evidence>
<evidence type="ECO:0000256" key="11">
    <source>
        <dbReference type="SAM" id="MobiDB-lite"/>
    </source>
</evidence>
<evidence type="ECO:0000256" key="6">
    <source>
        <dbReference type="ARBA" id="ARBA00022884"/>
    </source>
</evidence>
<evidence type="ECO:0000256" key="4">
    <source>
        <dbReference type="ARBA" id="ARBA00016437"/>
    </source>
</evidence>
<proteinExistence type="inferred from homology"/>
<dbReference type="InterPro" id="IPR005554">
    <property type="entry name" value="NOL6/Upt22"/>
</dbReference>
<dbReference type="FunFam" id="1.10.1410.10:FF:000006">
    <property type="entry name" value="Nucleolar protein 6"/>
    <property type="match status" value="1"/>
</dbReference>
<evidence type="ECO:0000256" key="7">
    <source>
        <dbReference type="ARBA" id="ARBA00023242"/>
    </source>
</evidence>
<dbReference type="AlphaFoldDB" id="A0AAN9Y870"/>
<evidence type="ECO:0000259" key="16">
    <source>
        <dbReference type="Pfam" id="PF17406"/>
    </source>
</evidence>
<keyword evidence="19" id="KW-1185">Reference proteome</keyword>
<evidence type="ECO:0000259" key="13">
    <source>
        <dbReference type="Pfam" id="PF17403"/>
    </source>
</evidence>
<dbReference type="InterPro" id="IPR035370">
    <property type="entry name" value="Nrap_D5"/>
</dbReference>
<keyword evidence="6 10" id="KW-0694">RNA-binding</keyword>
<dbReference type="Pfam" id="PF17407">
    <property type="entry name" value="Nrap_D6"/>
    <property type="match status" value="1"/>
</dbReference>
<organism evidence="18 19">
    <name type="scientific">Parthenolecanium corni</name>
    <dbReference type="NCBI Taxonomy" id="536013"/>
    <lineage>
        <taxon>Eukaryota</taxon>
        <taxon>Metazoa</taxon>
        <taxon>Ecdysozoa</taxon>
        <taxon>Arthropoda</taxon>
        <taxon>Hexapoda</taxon>
        <taxon>Insecta</taxon>
        <taxon>Pterygota</taxon>
        <taxon>Neoptera</taxon>
        <taxon>Paraneoptera</taxon>
        <taxon>Hemiptera</taxon>
        <taxon>Sternorrhyncha</taxon>
        <taxon>Coccoidea</taxon>
        <taxon>Coccidae</taxon>
        <taxon>Parthenolecanium</taxon>
    </lineage>
</organism>
<dbReference type="PANTHER" id="PTHR17972">
    <property type="entry name" value="NUCLEOLAR RNA-ASSOCIATED PROTEIN"/>
    <property type="match status" value="1"/>
</dbReference>
<feature type="domain" description="Nrap protein" evidence="13">
    <location>
        <begin position="290"/>
        <end position="429"/>
    </location>
</feature>
<evidence type="ECO:0000256" key="5">
    <source>
        <dbReference type="ARBA" id="ARBA00022454"/>
    </source>
</evidence>
<evidence type="ECO:0000256" key="9">
    <source>
        <dbReference type="ARBA" id="ARBA00035020"/>
    </source>
</evidence>
<feature type="domain" description="Nrap protein" evidence="16">
    <location>
        <begin position="823"/>
        <end position="978"/>
    </location>
</feature>
<dbReference type="GO" id="GO:0005694">
    <property type="term" value="C:chromosome"/>
    <property type="evidence" value="ECO:0007669"/>
    <property type="project" value="UniProtKB-SubCell"/>
</dbReference>
<reference evidence="18 19" key="1">
    <citation type="submission" date="2024-03" db="EMBL/GenBank/DDBJ databases">
        <title>Adaptation during the transition from Ophiocordyceps entomopathogen to insect associate is accompanied by gene loss and intensified selection.</title>
        <authorList>
            <person name="Ward C.M."/>
            <person name="Onetto C.A."/>
            <person name="Borneman A.R."/>
        </authorList>
    </citation>
    <scope>NUCLEOTIDE SEQUENCE [LARGE SCALE GENOMIC DNA]</scope>
    <source>
        <strain evidence="18">AWRI1</strain>
        <tissue evidence="18">Single Adult Female</tissue>
    </source>
</reference>
<comment type="caution">
    <text evidence="18">The sequence shown here is derived from an EMBL/GenBank/DDBJ whole genome shotgun (WGS) entry which is preliminary data.</text>
</comment>
<dbReference type="SUPFAM" id="SSF81631">
    <property type="entry name" value="PAP/OAS1 substrate-binding domain"/>
    <property type="match status" value="1"/>
</dbReference>
<dbReference type="Pfam" id="PF17403">
    <property type="entry name" value="Nrap_D2"/>
    <property type="match status" value="1"/>
</dbReference>
<dbReference type="InterPro" id="IPR035371">
    <property type="entry name" value="Nrap_D6"/>
</dbReference>
<dbReference type="Gene3D" id="1.10.1410.10">
    <property type="match status" value="2"/>
</dbReference>
<evidence type="ECO:0000256" key="8">
    <source>
        <dbReference type="ARBA" id="ARBA00035000"/>
    </source>
</evidence>
<evidence type="ECO:0000256" key="2">
    <source>
        <dbReference type="ARBA" id="ARBA00004604"/>
    </source>
</evidence>
<dbReference type="InterPro" id="IPR035368">
    <property type="entry name" value="Nrap_D3"/>
</dbReference>
<feature type="domain" description="Nrap protein" evidence="15">
    <location>
        <begin position="623"/>
        <end position="820"/>
    </location>
</feature>
<dbReference type="PANTHER" id="PTHR17972:SF0">
    <property type="entry name" value="NUCLEOLAR PROTEIN 6"/>
    <property type="match status" value="1"/>
</dbReference>
<evidence type="ECO:0000313" key="19">
    <source>
        <dbReference type="Proteomes" id="UP001367676"/>
    </source>
</evidence>
<dbReference type="GO" id="GO:0032040">
    <property type="term" value="C:small-subunit processome"/>
    <property type="evidence" value="ECO:0007669"/>
    <property type="project" value="TreeGrafter"/>
</dbReference>
<dbReference type="GO" id="GO:0032545">
    <property type="term" value="C:CURI complex"/>
    <property type="evidence" value="ECO:0007669"/>
    <property type="project" value="TreeGrafter"/>
</dbReference>
<dbReference type="Proteomes" id="UP001367676">
    <property type="component" value="Unassembled WGS sequence"/>
</dbReference>
<keyword evidence="7 10" id="KW-0539">Nucleus</keyword>
<dbReference type="GO" id="GO:0003723">
    <property type="term" value="F:RNA binding"/>
    <property type="evidence" value="ECO:0007669"/>
    <property type="project" value="UniProtKB-KW"/>
</dbReference>
<dbReference type="FunFam" id="1.10.1410.10:FF:000005">
    <property type="entry name" value="Nucleolar protein 6"/>
    <property type="match status" value="1"/>
</dbReference>
<evidence type="ECO:0000259" key="17">
    <source>
        <dbReference type="Pfam" id="PF17407"/>
    </source>
</evidence>
<dbReference type="EMBL" id="JBBCAQ010000010">
    <property type="protein sequence ID" value="KAK7601322.1"/>
    <property type="molecule type" value="Genomic_DNA"/>
</dbReference>
<feature type="domain" description="Nrap protein" evidence="14">
    <location>
        <begin position="434"/>
        <end position="594"/>
    </location>
</feature>
<evidence type="ECO:0000259" key="14">
    <source>
        <dbReference type="Pfam" id="PF17404"/>
    </source>
</evidence>
<feature type="domain" description="Nrap protein" evidence="17">
    <location>
        <begin position="980"/>
        <end position="1106"/>
    </location>
</feature>
<comment type="similarity">
    <text evidence="3 10">Belongs to the NRAP family.</text>
</comment>
<comment type="subcellular location">
    <subcellularLocation>
        <location evidence="1">Chromosome</location>
    </subcellularLocation>
    <subcellularLocation>
        <location evidence="2 10">Nucleus</location>
        <location evidence="2 10">Nucleolus</location>
    </subcellularLocation>
</comment>
<dbReference type="Pfam" id="PF17405">
    <property type="entry name" value="Nrap_D4"/>
    <property type="match status" value="1"/>
</dbReference>
<gene>
    <name evidence="18" type="ORF">V9T40_008763</name>
</gene>
<evidence type="ECO:0000256" key="10">
    <source>
        <dbReference type="RuleBase" id="RU364032"/>
    </source>
</evidence>
<protein>
    <recommendedName>
        <fullName evidence="4 10">Nucleolar protein 6</fullName>
    </recommendedName>
</protein>
<name>A0AAN9Y870_9HEMI</name>
<comment type="subunit">
    <text evidence="9">Part of the small subunit (SSU) processome, composed of more than 70 proteins and the RNA chaperone small nucleolar RNA (snoRNA) U3.</text>
</comment>
<dbReference type="Pfam" id="PF17406">
    <property type="entry name" value="Nrap_D5"/>
    <property type="match status" value="1"/>
</dbReference>
<dbReference type="Gene3D" id="3.30.70.3030">
    <property type="match status" value="1"/>
</dbReference>
<dbReference type="InterPro" id="IPR035369">
    <property type="entry name" value="Nrap_D4"/>
</dbReference>
<dbReference type="GO" id="GO:0006409">
    <property type="term" value="P:tRNA export from nucleus"/>
    <property type="evidence" value="ECO:0007669"/>
    <property type="project" value="TreeGrafter"/>
</dbReference>